<dbReference type="EMBL" id="JALJOQ010000065">
    <property type="protein sequence ID" value="KAK9802893.1"/>
    <property type="molecule type" value="Genomic_DNA"/>
</dbReference>
<accession>A0AAW1NYM3</accession>
<comment type="caution">
    <text evidence="1">The sequence shown here is derived from an EMBL/GenBank/DDBJ whole genome shotgun (WGS) entry which is preliminary data.</text>
</comment>
<dbReference type="AlphaFoldDB" id="A0AAW1NYM3"/>
<proteinExistence type="predicted"/>
<dbReference type="Proteomes" id="UP001465755">
    <property type="component" value="Unassembled WGS sequence"/>
</dbReference>
<keyword evidence="2" id="KW-1185">Reference proteome</keyword>
<reference evidence="1 2" key="1">
    <citation type="journal article" date="2024" name="Nat. Commun.">
        <title>Phylogenomics reveals the evolutionary origins of lichenization in chlorophyte algae.</title>
        <authorList>
            <person name="Puginier C."/>
            <person name="Libourel C."/>
            <person name="Otte J."/>
            <person name="Skaloud P."/>
            <person name="Haon M."/>
            <person name="Grisel S."/>
            <person name="Petersen M."/>
            <person name="Berrin J.G."/>
            <person name="Delaux P.M."/>
            <person name="Dal Grande F."/>
            <person name="Keller J."/>
        </authorList>
    </citation>
    <scope>NUCLEOTIDE SEQUENCE [LARGE SCALE GENOMIC DNA]</scope>
    <source>
        <strain evidence="1 2">SAG 2036</strain>
    </source>
</reference>
<evidence type="ECO:0000313" key="1">
    <source>
        <dbReference type="EMBL" id="KAK9802893.1"/>
    </source>
</evidence>
<evidence type="ECO:0000313" key="2">
    <source>
        <dbReference type="Proteomes" id="UP001465755"/>
    </source>
</evidence>
<gene>
    <name evidence="1" type="ORF">WJX73_002524</name>
</gene>
<protein>
    <submittedName>
        <fullName evidence="1">Uncharacterized protein</fullName>
    </submittedName>
</protein>
<name>A0AAW1NYM3_9CHLO</name>
<organism evidence="1 2">
    <name type="scientific">Symbiochloris irregularis</name>
    <dbReference type="NCBI Taxonomy" id="706552"/>
    <lineage>
        <taxon>Eukaryota</taxon>
        <taxon>Viridiplantae</taxon>
        <taxon>Chlorophyta</taxon>
        <taxon>core chlorophytes</taxon>
        <taxon>Trebouxiophyceae</taxon>
        <taxon>Trebouxiales</taxon>
        <taxon>Trebouxiaceae</taxon>
        <taxon>Symbiochloris</taxon>
    </lineage>
</organism>
<sequence>MWGIGLLDWVWHQCGCDWLISIWCLFQAPLTIDSGWWVLELFLPLLAGRMALICSLLLHEWAHIAAAVVLGSVGIASAENLRGHISVGDWLTLAVPGSDSRHLHC</sequence>